<dbReference type="SUPFAM" id="SSF54695">
    <property type="entry name" value="POZ domain"/>
    <property type="match status" value="1"/>
</dbReference>
<reference evidence="2 3" key="1">
    <citation type="submission" date="2021-06" db="EMBL/GenBank/DDBJ databases">
        <title>A haploid diamondback moth (Plutella xylostella L.) genome assembly resolves 31 chromosomes and identifies a diamide resistance mutation.</title>
        <authorList>
            <person name="Ward C.M."/>
            <person name="Perry K.D."/>
            <person name="Baker G."/>
            <person name="Powis K."/>
            <person name="Heckel D.G."/>
            <person name="Baxter S.W."/>
        </authorList>
    </citation>
    <scope>NUCLEOTIDE SEQUENCE [LARGE SCALE GENOMIC DNA]</scope>
    <source>
        <strain evidence="2 3">LV</strain>
        <tissue evidence="2">Single pupa</tissue>
    </source>
</reference>
<dbReference type="PROSITE" id="PS50097">
    <property type="entry name" value="BTB"/>
    <property type="match status" value="1"/>
</dbReference>
<dbReference type="SMART" id="SM00225">
    <property type="entry name" value="BTB"/>
    <property type="match status" value="1"/>
</dbReference>
<dbReference type="InterPro" id="IPR000210">
    <property type="entry name" value="BTB/POZ_dom"/>
</dbReference>
<accession>A0ABQ7PRD6</accession>
<keyword evidence="3" id="KW-1185">Reference proteome</keyword>
<dbReference type="Gene3D" id="3.30.710.10">
    <property type="entry name" value="Potassium Channel Kv1.1, Chain A"/>
    <property type="match status" value="1"/>
</dbReference>
<proteinExistence type="predicted"/>
<evidence type="ECO:0000259" key="1">
    <source>
        <dbReference type="PROSITE" id="PS50097"/>
    </source>
</evidence>
<protein>
    <recommendedName>
        <fullName evidence="1">BTB domain-containing protein</fullName>
    </recommendedName>
</protein>
<dbReference type="EMBL" id="JAHIBW010000030">
    <property type="protein sequence ID" value="KAG7295542.1"/>
    <property type="molecule type" value="Genomic_DNA"/>
</dbReference>
<dbReference type="Proteomes" id="UP000823941">
    <property type="component" value="Chromosome 30"/>
</dbReference>
<comment type="caution">
    <text evidence="2">The sequence shown here is derived from an EMBL/GenBank/DDBJ whole genome shotgun (WGS) entry which is preliminary data.</text>
</comment>
<dbReference type="InterPro" id="IPR011333">
    <property type="entry name" value="SKP1/BTB/POZ_sf"/>
</dbReference>
<name>A0ABQ7PRD6_PLUXY</name>
<organism evidence="2 3">
    <name type="scientific">Plutella xylostella</name>
    <name type="common">Diamondback moth</name>
    <name type="synonym">Plutella maculipennis</name>
    <dbReference type="NCBI Taxonomy" id="51655"/>
    <lineage>
        <taxon>Eukaryota</taxon>
        <taxon>Metazoa</taxon>
        <taxon>Ecdysozoa</taxon>
        <taxon>Arthropoda</taxon>
        <taxon>Hexapoda</taxon>
        <taxon>Insecta</taxon>
        <taxon>Pterygota</taxon>
        <taxon>Neoptera</taxon>
        <taxon>Endopterygota</taxon>
        <taxon>Lepidoptera</taxon>
        <taxon>Glossata</taxon>
        <taxon>Ditrysia</taxon>
        <taxon>Yponomeutoidea</taxon>
        <taxon>Plutellidae</taxon>
        <taxon>Plutella</taxon>
    </lineage>
</organism>
<dbReference type="Pfam" id="PF00651">
    <property type="entry name" value="BTB"/>
    <property type="match status" value="1"/>
</dbReference>
<gene>
    <name evidence="2" type="ORF">JYU34_021765</name>
</gene>
<sequence>MDNSKTYLKNYIQKGNSFSAYLKLEKVDEDSGKNMYREVMSPAYVVCSIAILKVKVGTASYYNSYSYDYTATNISHVSFKFSKRIKDSLNCVLKLKIGNSTLTIASTESSGGFVLAPVSPSVSDLESGNVKVAGVIDIFTVPSPSSALYDDKDLIDFSLKGIDGSVDVHRHIMAASSPVLKAMLTGPWREAKQGILDLKDVHISTIQHLKDYIYLNKVPETGLDELIKLAHFLSMTTLVKICVFHILTGLTLENFMYWNHFAAVNNISELTPWLLDFVIRSDVTLGITDIISSYAVLNSQCNEGNEEKISQDA</sequence>
<feature type="domain" description="BTB" evidence="1">
    <location>
        <begin position="155"/>
        <end position="222"/>
    </location>
</feature>
<evidence type="ECO:0000313" key="2">
    <source>
        <dbReference type="EMBL" id="KAG7295542.1"/>
    </source>
</evidence>
<dbReference type="PANTHER" id="PTHR24413">
    <property type="entry name" value="SPECKLE-TYPE POZ PROTEIN"/>
    <property type="match status" value="1"/>
</dbReference>
<evidence type="ECO:0000313" key="3">
    <source>
        <dbReference type="Proteomes" id="UP000823941"/>
    </source>
</evidence>